<protein>
    <recommendedName>
        <fullName evidence="4">Chorismate dehydratase</fullName>
        <ecNumber evidence="4">4.2.1.151</ecNumber>
    </recommendedName>
    <alternativeName>
        <fullName evidence="4">Menaquinone biosynthetic enzyme MqnA</fullName>
    </alternativeName>
</protein>
<dbReference type="GO" id="GO:0016836">
    <property type="term" value="F:hydro-lyase activity"/>
    <property type="evidence" value="ECO:0007669"/>
    <property type="project" value="UniProtKB-UniRule"/>
</dbReference>
<proteinExistence type="inferred from homology"/>
<evidence type="ECO:0000256" key="3">
    <source>
        <dbReference type="ARBA" id="ARBA00023239"/>
    </source>
</evidence>
<dbReference type="SUPFAM" id="SSF53850">
    <property type="entry name" value="Periplasmic binding protein-like II"/>
    <property type="match status" value="1"/>
</dbReference>
<dbReference type="OrthoDB" id="9810112at2"/>
<dbReference type="Proteomes" id="UP000078390">
    <property type="component" value="Unassembled WGS sequence"/>
</dbReference>
<dbReference type="RefSeq" id="WP_068671662.1">
    <property type="nucleotide sequence ID" value="NZ_LWLG01000018.1"/>
</dbReference>
<organism evidence="5 6">
    <name type="scientific">Thermosulfurimonas dismutans</name>
    <dbReference type="NCBI Taxonomy" id="999894"/>
    <lineage>
        <taxon>Bacteria</taxon>
        <taxon>Pseudomonadati</taxon>
        <taxon>Thermodesulfobacteriota</taxon>
        <taxon>Thermodesulfobacteria</taxon>
        <taxon>Thermodesulfobacteriales</taxon>
        <taxon>Thermodesulfobacteriaceae</taxon>
        <taxon>Thermosulfurimonas</taxon>
    </lineage>
</organism>
<comment type="similarity">
    <text evidence="4">Belongs to the MqnA/MqnD family. MqnA subfamily.</text>
</comment>
<accession>A0A179D2J4</accession>
<keyword evidence="3 4" id="KW-0456">Lyase</keyword>
<dbReference type="HAMAP" id="MF_00995">
    <property type="entry name" value="MqnA"/>
    <property type="match status" value="1"/>
</dbReference>
<dbReference type="PATRIC" id="fig|999894.6.peg.1921"/>
<dbReference type="EMBL" id="LWLG01000018">
    <property type="protein sequence ID" value="OAQ20011.1"/>
    <property type="molecule type" value="Genomic_DNA"/>
</dbReference>
<dbReference type="STRING" id="999894.TDIS_1922"/>
<gene>
    <name evidence="4" type="primary">mqnA</name>
    <name evidence="5" type="ORF">TDIS_1922</name>
</gene>
<keyword evidence="2 4" id="KW-0474">Menaquinone biosynthesis</keyword>
<keyword evidence="6" id="KW-1185">Reference proteome</keyword>
<comment type="catalytic activity">
    <reaction evidence="4">
        <text>chorismate = 3-[(1-carboxyvinyl)-oxy]benzoate + H2O</text>
        <dbReference type="Rhea" id="RHEA:40051"/>
        <dbReference type="ChEBI" id="CHEBI:15377"/>
        <dbReference type="ChEBI" id="CHEBI:29748"/>
        <dbReference type="ChEBI" id="CHEBI:76981"/>
        <dbReference type="EC" id="4.2.1.151"/>
    </reaction>
</comment>
<dbReference type="GO" id="GO:0009234">
    <property type="term" value="P:menaquinone biosynthetic process"/>
    <property type="evidence" value="ECO:0007669"/>
    <property type="project" value="UniProtKB-UniRule"/>
</dbReference>
<dbReference type="Gene3D" id="3.40.190.10">
    <property type="entry name" value="Periplasmic binding protein-like II"/>
    <property type="match status" value="2"/>
</dbReference>
<dbReference type="UniPathway" id="UPA00079"/>
<evidence type="ECO:0000256" key="4">
    <source>
        <dbReference type="HAMAP-Rule" id="MF_00995"/>
    </source>
</evidence>
<comment type="caution">
    <text evidence="5">The sequence shown here is derived from an EMBL/GenBank/DDBJ whole genome shotgun (WGS) entry which is preliminary data.</text>
</comment>
<evidence type="ECO:0000256" key="2">
    <source>
        <dbReference type="ARBA" id="ARBA00022428"/>
    </source>
</evidence>
<sequence length="268" mass="29997">MSIFKLGLVAYFNTAPLRYGLAENLPSEIEISYAPPAELNRLIAQGQIEAGLISSLAYAKYHEELLLLPDLSISATGRVGSVLFFFRGRLSELSGKPVAFTPESETSVALLKLLLEDFYGVRPLYRVGRPEETDFGYLAIGDEALILRKTPPFPNVLDLGGIWTEKTGLPFVFAVLAIRKESLQAFGDTVRLLARNLYLSRAKGLSHLDKLIEKERPEELSYPEALTYLSGLEYDLSGLKQEALQVFFRHLARRGEISKIRRLSFVEL</sequence>
<dbReference type="InterPro" id="IPR030868">
    <property type="entry name" value="MqnA"/>
</dbReference>
<evidence type="ECO:0000313" key="5">
    <source>
        <dbReference type="EMBL" id="OAQ20011.1"/>
    </source>
</evidence>
<dbReference type="CDD" id="cd13634">
    <property type="entry name" value="PBP2_Sco4506"/>
    <property type="match status" value="1"/>
</dbReference>
<comment type="pathway">
    <text evidence="1 4">Quinol/quinone metabolism; menaquinone biosynthesis.</text>
</comment>
<reference evidence="5 6" key="1">
    <citation type="submission" date="2016-04" db="EMBL/GenBank/DDBJ databases">
        <title>Genome analysis of Thermosulfurimonas dismutans, the first thermophilic sulfur-disproportionating bacterium of the phylum Thermodesulfobacteria.</title>
        <authorList>
            <person name="Mardanov A.V."/>
            <person name="Beletsky A.V."/>
            <person name="Kadnikov V.V."/>
            <person name="Slobodkin A.I."/>
            <person name="Ravin N.V."/>
        </authorList>
    </citation>
    <scope>NUCLEOTIDE SEQUENCE [LARGE SCALE GENOMIC DNA]</scope>
    <source>
        <strain evidence="5 6">S95</strain>
    </source>
</reference>
<comment type="function">
    <text evidence="4">Catalyzes the dehydration of chorismate into 3-[(1-carboxyvinyl)oxy]benzoate, a step in the biosynthesis of menaquinone (MK, vitamin K2).</text>
</comment>
<dbReference type="InterPro" id="IPR003773">
    <property type="entry name" value="Menaquinone_biosynth"/>
</dbReference>
<dbReference type="AlphaFoldDB" id="A0A179D2J4"/>
<dbReference type="PANTHER" id="PTHR37690">
    <property type="entry name" value="CHORISMATE DEHYDRATASE"/>
    <property type="match status" value="1"/>
</dbReference>
<dbReference type="PANTHER" id="PTHR37690:SF1">
    <property type="entry name" value="CHORISMATE DEHYDRATASE"/>
    <property type="match status" value="1"/>
</dbReference>
<dbReference type="EC" id="4.2.1.151" evidence="4"/>
<evidence type="ECO:0000256" key="1">
    <source>
        <dbReference type="ARBA" id="ARBA00004863"/>
    </source>
</evidence>
<name>A0A179D2J4_9BACT</name>
<evidence type="ECO:0000313" key="6">
    <source>
        <dbReference type="Proteomes" id="UP000078390"/>
    </source>
</evidence>
<dbReference type="Pfam" id="PF02621">
    <property type="entry name" value="VitK2_biosynth"/>
    <property type="match status" value="1"/>
</dbReference>